<comment type="caution">
    <text evidence="2">The sequence shown here is derived from an EMBL/GenBank/DDBJ whole genome shotgun (WGS) entry which is preliminary data.</text>
</comment>
<protein>
    <submittedName>
        <fullName evidence="2">Uncharacterized protein</fullName>
    </submittedName>
</protein>
<gene>
    <name evidence="2" type="ORF">AVEN_74533_1</name>
</gene>
<evidence type="ECO:0000313" key="3">
    <source>
        <dbReference type="Proteomes" id="UP000499080"/>
    </source>
</evidence>
<evidence type="ECO:0000313" key="2">
    <source>
        <dbReference type="EMBL" id="GBM55575.1"/>
    </source>
</evidence>
<accession>A0A4Y2GRY1</accession>
<keyword evidence="3" id="KW-1185">Reference proteome</keyword>
<dbReference type="AlphaFoldDB" id="A0A4Y2GRY1"/>
<dbReference type="EMBL" id="BGPR01001507">
    <property type="protein sequence ID" value="GBM55575.1"/>
    <property type="molecule type" value="Genomic_DNA"/>
</dbReference>
<organism evidence="2 3">
    <name type="scientific">Araneus ventricosus</name>
    <name type="common">Orbweaver spider</name>
    <name type="synonym">Epeira ventricosa</name>
    <dbReference type="NCBI Taxonomy" id="182803"/>
    <lineage>
        <taxon>Eukaryota</taxon>
        <taxon>Metazoa</taxon>
        <taxon>Ecdysozoa</taxon>
        <taxon>Arthropoda</taxon>
        <taxon>Chelicerata</taxon>
        <taxon>Arachnida</taxon>
        <taxon>Araneae</taxon>
        <taxon>Araneomorphae</taxon>
        <taxon>Entelegynae</taxon>
        <taxon>Araneoidea</taxon>
        <taxon>Araneidae</taxon>
        <taxon>Araneus</taxon>
    </lineage>
</organism>
<reference evidence="2 3" key="1">
    <citation type="journal article" date="2019" name="Sci. Rep.">
        <title>Orb-weaving spider Araneus ventricosus genome elucidates the spidroin gene catalogue.</title>
        <authorList>
            <person name="Kono N."/>
            <person name="Nakamura H."/>
            <person name="Ohtoshi R."/>
            <person name="Moran D.A.P."/>
            <person name="Shinohara A."/>
            <person name="Yoshida Y."/>
            <person name="Fujiwara M."/>
            <person name="Mori M."/>
            <person name="Tomita M."/>
            <person name="Arakawa K."/>
        </authorList>
    </citation>
    <scope>NUCLEOTIDE SEQUENCE [LARGE SCALE GENOMIC DNA]</scope>
</reference>
<name>A0A4Y2GRY1_ARAVE</name>
<proteinExistence type="predicted"/>
<evidence type="ECO:0000256" key="1">
    <source>
        <dbReference type="SAM" id="MobiDB-lite"/>
    </source>
</evidence>
<feature type="region of interest" description="Disordered" evidence="1">
    <location>
        <begin position="77"/>
        <end position="96"/>
    </location>
</feature>
<sequence>MIVSPVVNTVLPPRETLNMVAASRRVEERRETGIKSIATFGELSALRKERNSFSTEVQSEIILPSVLSAPNEIKPFSSPPKCSGISRFHNDLHRQV</sequence>
<dbReference type="Proteomes" id="UP000499080">
    <property type="component" value="Unassembled WGS sequence"/>
</dbReference>